<organism evidence="3 4">
    <name type="scientific">Magallana gigas</name>
    <name type="common">Pacific oyster</name>
    <name type="synonym">Crassostrea gigas</name>
    <dbReference type="NCBI Taxonomy" id="29159"/>
    <lineage>
        <taxon>Eukaryota</taxon>
        <taxon>Metazoa</taxon>
        <taxon>Spiralia</taxon>
        <taxon>Lophotrochozoa</taxon>
        <taxon>Mollusca</taxon>
        <taxon>Bivalvia</taxon>
        <taxon>Autobranchia</taxon>
        <taxon>Pteriomorphia</taxon>
        <taxon>Ostreida</taxon>
        <taxon>Ostreoidea</taxon>
        <taxon>Ostreidae</taxon>
        <taxon>Magallana</taxon>
    </lineage>
</organism>
<evidence type="ECO:0000313" key="4">
    <source>
        <dbReference type="Proteomes" id="UP000005408"/>
    </source>
</evidence>
<name>A0A8W8I2B5_MAGGI</name>
<sequence length="759" mass="83585">MNPFSAHLPFYHSELLSRLLSSKTEVQRVSDLYWELMKYGKRLNLILTLLLITQHFHPVRATNSQTEKALLSTLAVTSAGALYAFEGLSPWSASLIAALAIYAALPRKKLMKYGKRLNLILTLLLVTQHFHPVRATNSQTEKALLSTLAVTSAGALYAFEGLSPWSASLIAALAIYAALPRKKGLSPWSASLIAALAIYAALPRKSSPTPTTTTTPTTPGHGGNENGGWWIFKVLTNKGSKMCLIGKKFNMELFVGLICLLSFVCSTEGHGRMIDPPMRSSMWRYGFDTPKNYNDNELNCGGFVAMMEKASGKCGICGDPHLGARDNEAGGKYALGIITKQYRVGSVINVTIELTTNHKGYFEFRLCPQNDPYTPITEACLDRHVLNIMGYGKRFMLYDEKTVMVDLQLMLPPGLKCSQCVLQWKWRAAQNRGIDKQTGKECFGCGPQEYFVNCADIAIGDKAINRIPKPASKATKTPATNQPYKPNKPKLAVTRTTITRKNIPKAVPQQSVVQQQFQPNQYNEAPYNNENFQEALADRVFLDLIGQSTLFIDPSLHFDTMNNQQATQNQYNVPPSTNQAFGPAYNPFFNDFITPNAPPLLNFNAQDTSRQPGPSTSSQTSAVASPGQFYTQQSVMAAAAILSTLTGETGNDNAYIECPESAQPTCKGNTMWGDGTSNDRFCASICPQGHCPMAMCMCSCPARKRIIVKGNMTPSITSPKCFAIDAWDQNMNNWCASNCKPNQMDFCPSDMCTCEMWGL</sequence>
<accession>A0A8W8I2B5</accession>
<feature type="domain" description="Chitin-binding type-4" evidence="2">
    <location>
        <begin position="270"/>
        <end position="457"/>
    </location>
</feature>
<keyword evidence="4" id="KW-1185">Reference proteome</keyword>
<evidence type="ECO:0000313" key="3">
    <source>
        <dbReference type="EnsemblMetazoa" id="G12213.2:cds"/>
    </source>
</evidence>
<dbReference type="AlphaFoldDB" id="A0A8W8I2B5"/>
<dbReference type="Pfam" id="PF03067">
    <property type="entry name" value="LPMO_10"/>
    <property type="match status" value="1"/>
</dbReference>
<evidence type="ECO:0000256" key="1">
    <source>
        <dbReference type="SAM" id="MobiDB-lite"/>
    </source>
</evidence>
<dbReference type="InterPro" id="IPR004302">
    <property type="entry name" value="Cellulose/chitin-bd_N"/>
</dbReference>
<dbReference type="EnsemblMetazoa" id="G12213.2">
    <property type="protein sequence ID" value="G12213.2:cds"/>
    <property type="gene ID" value="G12213"/>
</dbReference>
<protein>
    <recommendedName>
        <fullName evidence="2">Chitin-binding type-4 domain-containing protein</fullName>
    </recommendedName>
</protein>
<dbReference type="Proteomes" id="UP000005408">
    <property type="component" value="Unassembled WGS sequence"/>
</dbReference>
<proteinExistence type="predicted"/>
<evidence type="ECO:0000259" key="2">
    <source>
        <dbReference type="Pfam" id="PF03067"/>
    </source>
</evidence>
<reference evidence="3" key="1">
    <citation type="submission" date="2022-08" db="UniProtKB">
        <authorList>
            <consortium name="EnsemblMetazoa"/>
        </authorList>
    </citation>
    <scope>IDENTIFICATION</scope>
    <source>
        <strain evidence="3">05x7-T-G4-1.051#20</strain>
    </source>
</reference>
<feature type="region of interest" description="Disordered" evidence="1">
    <location>
        <begin position="603"/>
        <end position="624"/>
    </location>
</feature>